<dbReference type="Proteomes" id="UP000053660">
    <property type="component" value="Unassembled WGS sequence"/>
</dbReference>
<proteinExistence type="predicted"/>
<evidence type="ECO:0000313" key="2">
    <source>
        <dbReference type="Proteomes" id="UP000053660"/>
    </source>
</evidence>
<evidence type="ECO:0000313" key="1">
    <source>
        <dbReference type="EMBL" id="KHJ86308.1"/>
    </source>
</evidence>
<dbReference type="EMBL" id="KN560873">
    <property type="protein sequence ID" value="KHJ86308.1"/>
    <property type="molecule type" value="Genomic_DNA"/>
</dbReference>
<protein>
    <submittedName>
        <fullName evidence="1">Uncharacterized protein</fullName>
    </submittedName>
</protein>
<keyword evidence="2" id="KW-1185">Reference proteome</keyword>
<reference evidence="1 2" key="1">
    <citation type="submission" date="2014-03" db="EMBL/GenBank/DDBJ databases">
        <title>Draft genome of the hookworm Oesophagostomum dentatum.</title>
        <authorList>
            <person name="Mitreva M."/>
        </authorList>
    </citation>
    <scope>NUCLEOTIDE SEQUENCE [LARGE SCALE GENOMIC DNA]</scope>
    <source>
        <strain evidence="1 2">OD-Hann</strain>
    </source>
</reference>
<dbReference type="AlphaFoldDB" id="A0A0B1SLV5"/>
<gene>
    <name evidence="1" type="ORF">OESDEN_13946</name>
</gene>
<sequence length="83" mass="9721">MLSMMLSKLKSLKGKTEAKGRMYLTQQKFRNPTELDFKHHTYTIIEDLANGGKRVFFVFDMAGRLDPRTREENRPFWVVGLPT</sequence>
<organism evidence="1 2">
    <name type="scientific">Oesophagostomum dentatum</name>
    <name type="common">Nodular worm</name>
    <dbReference type="NCBI Taxonomy" id="61180"/>
    <lineage>
        <taxon>Eukaryota</taxon>
        <taxon>Metazoa</taxon>
        <taxon>Ecdysozoa</taxon>
        <taxon>Nematoda</taxon>
        <taxon>Chromadorea</taxon>
        <taxon>Rhabditida</taxon>
        <taxon>Rhabditina</taxon>
        <taxon>Rhabditomorpha</taxon>
        <taxon>Strongyloidea</taxon>
        <taxon>Strongylidae</taxon>
        <taxon>Oesophagostomum</taxon>
    </lineage>
</organism>
<accession>A0A0B1SLV5</accession>
<dbReference type="OrthoDB" id="5850460at2759"/>
<name>A0A0B1SLV5_OESDE</name>